<dbReference type="InterPro" id="IPR026444">
    <property type="entry name" value="Secre_tail"/>
</dbReference>
<reference evidence="3" key="1">
    <citation type="journal article" date="2019" name="Int. J. Syst. Evol. Microbiol.">
        <title>The Global Catalogue of Microorganisms (GCM) 10K type strain sequencing project: providing services to taxonomists for standard genome sequencing and annotation.</title>
        <authorList>
            <consortium name="The Broad Institute Genomics Platform"/>
            <consortium name="The Broad Institute Genome Sequencing Center for Infectious Disease"/>
            <person name="Wu L."/>
            <person name="Ma J."/>
        </authorList>
    </citation>
    <scope>NUCLEOTIDE SEQUENCE [LARGE SCALE GENOMIC DNA]</scope>
    <source>
        <strain evidence="3">CGMCC 1.15795</strain>
    </source>
</reference>
<dbReference type="RefSeq" id="WP_382311084.1">
    <property type="nucleotide sequence ID" value="NZ_JBHUFD010000001.1"/>
</dbReference>
<evidence type="ECO:0000256" key="1">
    <source>
        <dbReference type="SAM" id="MobiDB-lite"/>
    </source>
</evidence>
<sequence length="437" mass="44459">MYPAGSSTATTSTNNGSGSVTNSYCPPAAATNQQIQVTPTSNSTVLLTRTLADNTVTTYNAGTVTGGTAYTFIFPVATQSAVYKLTGTTVNCNNAKVLNFSLTLAPTLTLGASATTVCQGGATVLTATGSTGSYTLTAPNTPTQTNTTGVFTVAPSVSTTYTVTAPTACGPATQQQLTVTVPELTVSPAAATIVLGSSVKLTATTNVNGAVYSWRDMGTSTILGIADAPILAPLLTTTYRVTSTVAGCALSKDVPVTVRLVQPLPVTLSRFEAAWSPGGPVLSWTTASEINNDYFAIERSLDGVMFKTIGRQAGAGTATVAHAYQFADAEGAALTAPALYYRLRQVDSDGKATYSPVRTVAVGRAGLALFPNPAAAHATLIGAAPSATVRVLDPLGRVVATTTTNAAGSAQLALPAGLPRGVYLVRAGQQATRLTVE</sequence>
<comment type="caution">
    <text evidence="2">The sequence shown here is derived from an EMBL/GenBank/DDBJ whole genome shotgun (WGS) entry which is preliminary data.</text>
</comment>
<evidence type="ECO:0000313" key="3">
    <source>
        <dbReference type="Proteomes" id="UP001597197"/>
    </source>
</evidence>
<name>A0ABW4QNM6_9BACT</name>
<dbReference type="Proteomes" id="UP001597197">
    <property type="component" value="Unassembled WGS sequence"/>
</dbReference>
<organism evidence="2 3">
    <name type="scientific">Hymenobacter bucti</name>
    <dbReference type="NCBI Taxonomy" id="1844114"/>
    <lineage>
        <taxon>Bacteria</taxon>
        <taxon>Pseudomonadati</taxon>
        <taxon>Bacteroidota</taxon>
        <taxon>Cytophagia</taxon>
        <taxon>Cytophagales</taxon>
        <taxon>Hymenobacteraceae</taxon>
        <taxon>Hymenobacter</taxon>
    </lineage>
</organism>
<dbReference type="NCBIfam" id="TIGR04183">
    <property type="entry name" value="Por_Secre_tail"/>
    <property type="match status" value="1"/>
</dbReference>
<feature type="region of interest" description="Disordered" evidence="1">
    <location>
        <begin position="1"/>
        <end position="20"/>
    </location>
</feature>
<keyword evidence="3" id="KW-1185">Reference proteome</keyword>
<evidence type="ECO:0000313" key="2">
    <source>
        <dbReference type="EMBL" id="MFD1870909.1"/>
    </source>
</evidence>
<dbReference type="EMBL" id="JBHUFD010000001">
    <property type="protein sequence ID" value="MFD1870909.1"/>
    <property type="molecule type" value="Genomic_DNA"/>
</dbReference>
<protein>
    <submittedName>
        <fullName evidence="2">T9SS type A sorting domain-containing protein</fullName>
    </submittedName>
</protein>
<accession>A0ABW4QNM6</accession>
<proteinExistence type="predicted"/>
<gene>
    <name evidence="2" type="ORF">ACFSDX_00615</name>
</gene>